<evidence type="ECO:0000256" key="2">
    <source>
        <dbReference type="ARBA" id="ARBA00012513"/>
    </source>
</evidence>
<comment type="catalytic activity">
    <reaction evidence="8">
        <text>L-threonyl-[protein] + ATP = O-phospho-L-threonyl-[protein] + ADP + H(+)</text>
        <dbReference type="Rhea" id="RHEA:46608"/>
        <dbReference type="Rhea" id="RHEA-COMP:11060"/>
        <dbReference type="Rhea" id="RHEA-COMP:11605"/>
        <dbReference type="ChEBI" id="CHEBI:15378"/>
        <dbReference type="ChEBI" id="CHEBI:30013"/>
        <dbReference type="ChEBI" id="CHEBI:30616"/>
        <dbReference type="ChEBI" id="CHEBI:61977"/>
        <dbReference type="ChEBI" id="CHEBI:456216"/>
        <dbReference type="EC" id="2.7.11.1"/>
    </reaction>
</comment>
<evidence type="ECO:0000313" key="12">
    <source>
        <dbReference type="Proteomes" id="UP000467841"/>
    </source>
</evidence>
<keyword evidence="7" id="KW-0067">ATP-binding</keyword>
<evidence type="ECO:0000259" key="10">
    <source>
        <dbReference type="PROSITE" id="PS50011"/>
    </source>
</evidence>
<comment type="similarity">
    <text evidence="1">Belongs to the protein kinase superfamily. CMGC Ser/Thr protein kinase family. GSK-3 subfamily.</text>
</comment>
<dbReference type="GO" id="GO:0005524">
    <property type="term" value="F:ATP binding"/>
    <property type="evidence" value="ECO:0007669"/>
    <property type="project" value="UniProtKB-KW"/>
</dbReference>
<dbReference type="SMART" id="SM00220">
    <property type="entry name" value="S_TKc"/>
    <property type="match status" value="1"/>
</dbReference>
<accession>A0A6D2HMD0</accession>
<evidence type="ECO:0000256" key="4">
    <source>
        <dbReference type="ARBA" id="ARBA00022679"/>
    </source>
</evidence>
<comment type="catalytic activity">
    <reaction evidence="9">
        <text>L-seryl-[protein] + ATP = O-phospho-L-seryl-[protein] + ADP + H(+)</text>
        <dbReference type="Rhea" id="RHEA:17989"/>
        <dbReference type="Rhea" id="RHEA-COMP:9863"/>
        <dbReference type="Rhea" id="RHEA-COMP:11604"/>
        <dbReference type="ChEBI" id="CHEBI:15378"/>
        <dbReference type="ChEBI" id="CHEBI:29999"/>
        <dbReference type="ChEBI" id="CHEBI:30616"/>
        <dbReference type="ChEBI" id="CHEBI:83421"/>
        <dbReference type="ChEBI" id="CHEBI:456216"/>
        <dbReference type="EC" id="2.7.11.1"/>
    </reaction>
</comment>
<evidence type="ECO:0000313" key="11">
    <source>
        <dbReference type="EMBL" id="CAA7016936.1"/>
    </source>
</evidence>
<dbReference type="FunFam" id="3.30.200.20:FF:000009">
    <property type="entry name" value="Glycogen synthase kinase-3 beta"/>
    <property type="match status" value="1"/>
</dbReference>
<dbReference type="OrthoDB" id="272141at2759"/>
<protein>
    <recommendedName>
        <fullName evidence="2">non-specific serine/threonine protein kinase</fullName>
        <ecNumber evidence="2">2.7.11.1</ecNumber>
    </recommendedName>
</protein>
<evidence type="ECO:0000256" key="9">
    <source>
        <dbReference type="ARBA" id="ARBA00048679"/>
    </source>
</evidence>
<gene>
    <name evidence="11" type="ORF">MERR_LOCUS4171</name>
</gene>
<dbReference type="PROSITE" id="PS50011">
    <property type="entry name" value="PROTEIN_KINASE_DOM"/>
    <property type="match status" value="1"/>
</dbReference>
<keyword evidence="12" id="KW-1185">Reference proteome</keyword>
<dbReference type="InterPro" id="IPR008271">
    <property type="entry name" value="Ser/Thr_kinase_AS"/>
</dbReference>
<dbReference type="CDD" id="cd14137">
    <property type="entry name" value="STKc_GSK3"/>
    <property type="match status" value="1"/>
</dbReference>
<organism evidence="11 12">
    <name type="scientific">Microthlaspi erraticum</name>
    <dbReference type="NCBI Taxonomy" id="1685480"/>
    <lineage>
        <taxon>Eukaryota</taxon>
        <taxon>Viridiplantae</taxon>
        <taxon>Streptophyta</taxon>
        <taxon>Embryophyta</taxon>
        <taxon>Tracheophyta</taxon>
        <taxon>Spermatophyta</taxon>
        <taxon>Magnoliopsida</taxon>
        <taxon>eudicotyledons</taxon>
        <taxon>Gunneridae</taxon>
        <taxon>Pentapetalae</taxon>
        <taxon>rosids</taxon>
        <taxon>malvids</taxon>
        <taxon>Brassicales</taxon>
        <taxon>Brassicaceae</taxon>
        <taxon>Coluteocarpeae</taxon>
        <taxon>Microthlaspi</taxon>
    </lineage>
</organism>
<keyword evidence="5" id="KW-0547">Nucleotide-binding</keyword>
<dbReference type="Gene3D" id="3.30.200.20">
    <property type="entry name" value="Phosphorylase Kinase, domain 1"/>
    <property type="match status" value="1"/>
</dbReference>
<dbReference type="GO" id="GO:0005737">
    <property type="term" value="C:cytoplasm"/>
    <property type="evidence" value="ECO:0007669"/>
    <property type="project" value="TreeGrafter"/>
</dbReference>
<dbReference type="Pfam" id="PF00069">
    <property type="entry name" value="Pkinase"/>
    <property type="match status" value="1"/>
</dbReference>
<dbReference type="PANTHER" id="PTHR24057:SF51">
    <property type="entry name" value="SHAGGY-RELATED PROTEIN KINASE BETA"/>
    <property type="match status" value="1"/>
</dbReference>
<dbReference type="AlphaFoldDB" id="A0A6D2HMD0"/>
<evidence type="ECO:0000256" key="5">
    <source>
        <dbReference type="ARBA" id="ARBA00022741"/>
    </source>
</evidence>
<evidence type="ECO:0000256" key="7">
    <source>
        <dbReference type="ARBA" id="ARBA00022840"/>
    </source>
</evidence>
<dbReference type="Proteomes" id="UP000467841">
    <property type="component" value="Unassembled WGS sequence"/>
</dbReference>
<dbReference type="InterPro" id="IPR000719">
    <property type="entry name" value="Prot_kinase_dom"/>
</dbReference>
<dbReference type="InterPro" id="IPR039192">
    <property type="entry name" value="STKc_GSK3"/>
</dbReference>
<dbReference type="GO" id="GO:0005634">
    <property type="term" value="C:nucleus"/>
    <property type="evidence" value="ECO:0007669"/>
    <property type="project" value="TreeGrafter"/>
</dbReference>
<name>A0A6D2HMD0_9BRAS</name>
<dbReference type="SUPFAM" id="SSF56112">
    <property type="entry name" value="Protein kinase-like (PK-like)"/>
    <property type="match status" value="1"/>
</dbReference>
<dbReference type="GO" id="GO:0007165">
    <property type="term" value="P:signal transduction"/>
    <property type="evidence" value="ECO:0007669"/>
    <property type="project" value="TreeGrafter"/>
</dbReference>
<dbReference type="EMBL" id="CACVBM020000266">
    <property type="protein sequence ID" value="CAA7016936.1"/>
    <property type="molecule type" value="Genomic_DNA"/>
</dbReference>
<evidence type="ECO:0000256" key="8">
    <source>
        <dbReference type="ARBA" id="ARBA00047899"/>
    </source>
</evidence>
<dbReference type="InterPro" id="IPR050591">
    <property type="entry name" value="GSK-3"/>
</dbReference>
<dbReference type="FunFam" id="1.10.510.10:FF:000082">
    <property type="entry name" value="Shaggy-related protein kinase kappa"/>
    <property type="match status" value="1"/>
</dbReference>
<evidence type="ECO:0000256" key="3">
    <source>
        <dbReference type="ARBA" id="ARBA00022527"/>
    </source>
</evidence>
<dbReference type="PROSITE" id="PS00108">
    <property type="entry name" value="PROTEIN_KINASE_ST"/>
    <property type="match status" value="1"/>
</dbReference>
<evidence type="ECO:0000256" key="1">
    <source>
        <dbReference type="ARBA" id="ARBA00005527"/>
    </source>
</evidence>
<keyword evidence="6" id="KW-0418">Kinase</keyword>
<comment type="caution">
    <text evidence="11">The sequence shown here is derived from an EMBL/GenBank/DDBJ whole genome shotgun (WGS) entry which is preliminary data.</text>
</comment>
<dbReference type="EC" id="2.7.11.1" evidence="2"/>
<evidence type="ECO:0000256" key="6">
    <source>
        <dbReference type="ARBA" id="ARBA00022777"/>
    </source>
</evidence>
<reference evidence="11" key="1">
    <citation type="submission" date="2020-01" db="EMBL/GenBank/DDBJ databases">
        <authorList>
            <person name="Mishra B."/>
        </authorList>
    </citation>
    <scope>NUCLEOTIDE SEQUENCE [LARGE SCALE GENOMIC DNA]</scope>
</reference>
<keyword evidence="4" id="KW-0808">Transferase</keyword>
<dbReference type="GO" id="GO:0004674">
    <property type="term" value="F:protein serine/threonine kinase activity"/>
    <property type="evidence" value="ECO:0007669"/>
    <property type="project" value="UniProtKB-KW"/>
</dbReference>
<keyword evidence="3" id="KW-0723">Serine/threonine-protein kinase</keyword>
<proteinExistence type="inferred from homology"/>
<dbReference type="InterPro" id="IPR011009">
    <property type="entry name" value="Kinase-like_dom_sf"/>
</dbReference>
<sequence length="369" mass="42536">MRIRDDKVVGITNCNKTESGQIITTRRKCLNEQKDKTISYRAENVIGTGSFGVGVVFEAKCMETGEQVAIKKVLQDKRYKNRELQIMRMLEHPNVVELKHSFFSTTTTHTVKELYLNLVLEYVPETIYRASRHFTKMNLHMPLIYVQLYTYQICRAMNYLHGAVGVCHRDIKPQNILVNTITHELKICDFGSAKMLVPGEPNISYICSRYYRAPELIFGSTEYTTAIDMWSVEPIFPGESSVDQLVEIIKILGTPTREEIKNMNPRYNEFRFPQIKTQPWHKIFHREVTAEAMDLASRLLQYSPNLRCTALEACAHPFFDDLRDPRACLPNGGPLPRLFDFTAQELCGASVELRHRLIPEHVRESVGLF</sequence>
<dbReference type="GO" id="GO:0030154">
    <property type="term" value="P:cell differentiation"/>
    <property type="evidence" value="ECO:0007669"/>
    <property type="project" value="TreeGrafter"/>
</dbReference>
<dbReference type="PANTHER" id="PTHR24057">
    <property type="entry name" value="GLYCOGEN SYNTHASE KINASE-3 ALPHA"/>
    <property type="match status" value="1"/>
</dbReference>
<dbReference type="Gene3D" id="1.10.510.10">
    <property type="entry name" value="Transferase(Phosphotransferase) domain 1"/>
    <property type="match status" value="1"/>
</dbReference>
<feature type="domain" description="Protein kinase" evidence="10">
    <location>
        <begin position="40"/>
        <end position="319"/>
    </location>
</feature>